<organism evidence="3 4">
    <name type="scientific">Pseudacidovorax intermedius</name>
    <dbReference type="NCBI Taxonomy" id="433924"/>
    <lineage>
        <taxon>Bacteria</taxon>
        <taxon>Pseudomonadati</taxon>
        <taxon>Pseudomonadota</taxon>
        <taxon>Betaproteobacteria</taxon>
        <taxon>Burkholderiales</taxon>
        <taxon>Comamonadaceae</taxon>
        <taxon>Pseudacidovorax</taxon>
    </lineage>
</organism>
<evidence type="ECO:0000313" key="3">
    <source>
        <dbReference type="EMBL" id="RDI22812.1"/>
    </source>
</evidence>
<evidence type="ECO:0000259" key="2">
    <source>
        <dbReference type="Pfam" id="PF13670"/>
    </source>
</evidence>
<feature type="chain" id="PRO_5016777715" evidence="1">
    <location>
        <begin position="20"/>
        <end position="87"/>
    </location>
</feature>
<feature type="domain" description="PepSY" evidence="2">
    <location>
        <begin position="6"/>
        <end position="87"/>
    </location>
</feature>
<dbReference type="Proteomes" id="UP000255265">
    <property type="component" value="Unassembled WGS sequence"/>
</dbReference>
<protein>
    <submittedName>
        <fullName evidence="3">YpeB-like protein with putative protease inhibitory function</fullName>
    </submittedName>
</protein>
<dbReference type="RefSeq" id="WP_114803753.1">
    <property type="nucleotide sequence ID" value="NZ_QQAV01000007.1"/>
</dbReference>
<keyword evidence="1" id="KW-0732">Signal</keyword>
<dbReference type="InterPro" id="IPR025711">
    <property type="entry name" value="PepSY"/>
</dbReference>
<dbReference type="Pfam" id="PF13670">
    <property type="entry name" value="PepSY_2"/>
    <property type="match status" value="1"/>
</dbReference>
<dbReference type="AlphaFoldDB" id="A0A370FBK2"/>
<accession>A0A370FBK2</accession>
<dbReference type="OrthoDB" id="9180865at2"/>
<comment type="caution">
    <text evidence="3">The sequence shown here is derived from an EMBL/GenBank/DDBJ whole genome shotgun (WGS) entry which is preliminary data.</text>
</comment>
<feature type="signal peptide" evidence="1">
    <location>
        <begin position="1"/>
        <end position="19"/>
    </location>
</feature>
<keyword evidence="4" id="KW-1185">Reference proteome</keyword>
<evidence type="ECO:0000313" key="4">
    <source>
        <dbReference type="Proteomes" id="UP000255265"/>
    </source>
</evidence>
<gene>
    <name evidence="3" type="ORF">DFR41_107215</name>
</gene>
<evidence type="ECO:0000256" key="1">
    <source>
        <dbReference type="SAM" id="SignalP"/>
    </source>
</evidence>
<reference evidence="3 4" key="1">
    <citation type="submission" date="2018-07" db="EMBL/GenBank/DDBJ databases">
        <title>Genomic Encyclopedia of Type Strains, Phase IV (KMG-IV): sequencing the most valuable type-strain genomes for metagenomic binning, comparative biology and taxonomic classification.</title>
        <authorList>
            <person name="Goeker M."/>
        </authorList>
    </citation>
    <scope>NUCLEOTIDE SEQUENCE [LARGE SCALE GENOMIC DNA]</scope>
    <source>
        <strain evidence="3 4">DSM 21352</strain>
    </source>
</reference>
<proteinExistence type="predicted"/>
<dbReference type="EMBL" id="QQAV01000007">
    <property type="protein sequence ID" value="RDI22812.1"/>
    <property type="molecule type" value="Genomic_DNA"/>
</dbReference>
<sequence>MIRHVLAPVLLCAAGAAFAHGNVQCPASPKAEWKPHTDLQAKLVKEGWTVRRMEMTPTCYEVYGKDPQGKRVEAFFDPKTLERVEEK</sequence>
<name>A0A370FBK2_9BURK</name>